<dbReference type="SUPFAM" id="SSF48065">
    <property type="entry name" value="DBL homology domain (DH-domain)"/>
    <property type="match status" value="1"/>
</dbReference>
<dbReference type="AlphaFoldDB" id="A0AAV7WIF2"/>
<dbReference type="Gene3D" id="2.30.29.30">
    <property type="entry name" value="Pleckstrin-homology domain (PH domain)/Phosphotyrosine-binding domain (PTB)"/>
    <property type="match status" value="1"/>
</dbReference>
<sequence length="468" mass="53018">MPWTCSQGPHAQSLAVNACARPTAPTAMSAHVDHAGAISTVEEQRARWQRKRVRTAEELVETERKYVEQLGLVTTYFVEILKAKGTLRQDIRESIFGPIKSIYQANEALLQSLDGGQFGDGFEDFCLHLDLYKRYTDGLEQASKVLQVQVKKNKSFARFKRLQEGRPDFQGLKLEELLPLPLQRVLHYKHLLRDLTENTSPDTLEFQQLTRAVRAVSEVAQYIHDNARSHENYLQVVRVQKLLKGRKTKVLVPGRVYIREGWLTTVPQKGEEMKHKMFFLFSDILLMTKPCHPLHPVNSDKFCCQSLYPLEECAVEKVFGHTKSQGGLISLSFEREKLLLMSTDQDDINDWFRCLSSAIGQLKAQHTIVQRKENLRKEPKHIAQATTSGERFNPPGERKRNLNKDALHDQGVSHPVPCQPWCPSVSEETLPKKAKLCEINNPTLRFQGDTGAPAPSSGDKTGGSCVIL</sequence>
<dbReference type="SMART" id="SM00325">
    <property type="entry name" value="RhoGEF"/>
    <property type="match status" value="1"/>
</dbReference>
<proteinExistence type="predicted"/>
<dbReference type="EMBL" id="JANPWB010000001">
    <property type="protein sequence ID" value="KAJ1212416.1"/>
    <property type="molecule type" value="Genomic_DNA"/>
</dbReference>
<dbReference type="PANTHER" id="PTHR47056">
    <property type="entry name" value="RHO GUANINE NUCLEOTIDE EXCHANGE FACTOR 39"/>
    <property type="match status" value="1"/>
</dbReference>
<dbReference type="PROSITE" id="PS50003">
    <property type="entry name" value="PH_DOMAIN"/>
    <property type="match status" value="1"/>
</dbReference>
<dbReference type="Pfam" id="PF00621">
    <property type="entry name" value="RhoGEF"/>
    <property type="match status" value="1"/>
</dbReference>
<dbReference type="SUPFAM" id="SSF50729">
    <property type="entry name" value="PH domain-like"/>
    <property type="match status" value="1"/>
</dbReference>
<evidence type="ECO:0000256" key="1">
    <source>
        <dbReference type="SAM" id="MobiDB-lite"/>
    </source>
</evidence>
<accession>A0AAV7WIF2</accession>
<evidence type="ECO:0000259" key="3">
    <source>
        <dbReference type="PROSITE" id="PS50010"/>
    </source>
</evidence>
<dbReference type="InterPro" id="IPR035899">
    <property type="entry name" value="DBL_dom_sf"/>
</dbReference>
<feature type="region of interest" description="Disordered" evidence="1">
    <location>
        <begin position="448"/>
        <end position="468"/>
    </location>
</feature>
<keyword evidence="5" id="KW-1185">Reference proteome</keyword>
<dbReference type="Gene3D" id="1.20.900.10">
    <property type="entry name" value="Dbl homology (DH) domain"/>
    <property type="match status" value="1"/>
</dbReference>
<dbReference type="InterPro" id="IPR042987">
    <property type="entry name" value="ARHGEF39"/>
</dbReference>
<evidence type="ECO:0000259" key="2">
    <source>
        <dbReference type="PROSITE" id="PS50003"/>
    </source>
</evidence>
<dbReference type="InterPro" id="IPR011993">
    <property type="entry name" value="PH-like_dom_sf"/>
</dbReference>
<dbReference type="InterPro" id="IPR000219">
    <property type="entry name" value="DH_dom"/>
</dbReference>
<dbReference type="PANTHER" id="PTHR47056:SF1">
    <property type="entry name" value="RHO GUANINE NUCLEOTIDE EXCHANGE FACTOR 39"/>
    <property type="match status" value="1"/>
</dbReference>
<comment type="caution">
    <text evidence="4">The sequence shown here is derived from an EMBL/GenBank/DDBJ whole genome shotgun (WGS) entry which is preliminary data.</text>
</comment>
<dbReference type="GO" id="GO:0005085">
    <property type="term" value="F:guanyl-nucleotide exchange factor activity"/>
    <property type="evidence" value="ECO:0007669"/>
    <property type="project" value="InterPro"/>
</dbReference>
<dbReference type="GO" id="GO:0030335">
    <property type="term" value="P:positive regulation of cell migration"/>
    <property type="evidence" value="ECO:0007669"/>
    <property type="project" value="TreeGrafter"/>
</dbReference>
<dbReference type="InterPro" id="IPR001849">
    <property type="entry name" value="PH_domain"/>
</dbReference>
<dbReference type="GO" id="GO:0005886">
    <property type="term" value="C:plasma membrane"/>
    <property type="evidence" value="ECO:0007669"/>
    <property type="project" value="TreeGrafter"/>
</dbReference>
<reference evidence="4" key="1">
    <citation type="journal article" date="2022" name="bioRxiv">
        <title>Sequencing and chromosome-scale assembly of the giantPleurodeles waltlgenome.</title>
        <authorList>
            <person name="Brown T."/>
            <person name="Elewa A."/>
            <person name="Iarovenko S."/>
            <person name="Subramanian E."/>
            <person name="Araus A.J."/>
            <person name="Petzold A."/>
            <person name="Susuki M."/>
            <person name="Suzuki K.-i.T."/>
            <person name="Hayashi T."/>
            <person name="Toyoda A."/>
            <person name="Oliveira C."/>
            <person name="Osipova E."/>
            <person name="Leigh N.D."/>
            <person name="Simon A."/>
            <person name="Yun M.H."/>
        </authorList>
    </citation>
    <scope>NUCLEOTIDE SEQUENCE</scope>
    <source>
        <strain evidence="4">20211129_DDA</strain>
        <tissue evidence="4">Liver</tissue>
    </source>
</reference>
<evidence type="ECO:0008006" key="6">
    <source>
        <dbReference type="Google" id="ProtNLM"/>
    </source>
</evidence>
<protein>
    <recommendedName>
        <fullName evidence="6">Rho guanine nucleotide exchange factor 39</fullName>
    </recommendedName>
</protein>
<feature type="domain" description="PH" evidence="2">
    <location>
        <begin position="256"/>
        <end position="360"/>
    </location>
</feature>
<gene>
    <name evidence="4" type="ORF">NDU88_000079</name>
</gene>
<dbReference type="SMART" id="SM00233">
    <property type="entry name" value="PH"/>
    <property type="match status" value="1"/>
</dbReference>
<evidence type="ECO:0000313" key="4">
    <source>
        <dbReference type="EMBL" id="KAJ1212416.1"/>
    </source>
</evidence>
<evidence type="ECO:0000313" key="5">
    <source>
        <dbReference type="Proteomes" id="UP001066276"/>
    </source>
</evidence>
<feature type="domain" description="DH" evidence="3">
    <location>
        <begin position="51"/>
        <end position="226"/>
    </location>
</feature>
<dbReference type="PROSITE" id="PS50010">
    <property type="entry name" value="DH_2"/>
    <property type="match status" value="1"/>
</dbReference>
<name>A0AAV7WIF2_PLEWA</name>
<organism evidence="4 5">
    <name type="scientific">Pleurodeles waltl</name>
    <name type="common">Iberian ribbed newt</name>
    <dbReference type="NCBI Taxonomy" id="8319"/>
    <lineage>
        <taxon>Eukaryota</taxon>
        <taxon>Metazoa</taxon>
        <taxon>Chordata</taxon>
        <taxon>Craniata</taxon>
        <taxon>Vertebrata</taxon>
        <taxon>Euteleostomi</taxon>
        <taxon>Amphibia</taxon>
        <taxon>Batrachia</taxon>
        <taxon>Caudata</taxon>
        <taxon>Salamandroidea</taxon>
        <taxon>Salamandridae</taxon>
        <taxon>Pleurodelinae</taxon>
        <taxon>Pleurodeles</taxon>
    </lineage>
</organism>
<dbReference type="Proteomes" id="UP001066276">
    <property type="component" value="Chromosome 1_1"/>
</dbReference>